<dbReference type="Pfam" id="PF00989">
    <property type="entry name" value="PAS"/>
    <property type="match status" value="1"/>
</dbReference>
<comment type="caution">
    <text evidence="6">The sequence shown here is derived from an EMBL/GenBank/DDBJ whole genome shotgun (WGS) entry which is preliminary data.</text>
</comment>
<evidence type="ECO:0000259" key="4">
    <source>
        <dbReference type="PROSITE" id="PS50113"/>
    </source>
</evidence>
<dbReference type="CDD" id="cd01949">
    <property type="entry name" value="GGDEF"/>
    <property type="match status" value="1"/>
</dbReference>
<dbReference type="InterPro" id="IPR052155">
    <property type="entry name" value="Biofilm_reg_signaling"/>
</dbReference>
<evidence type="ECO:0000313" key="7">
    <source>
        <dbReference type="Proteomes" id="UP000268857"/>
    </source>
</evidence>
<sequence length="447" mass="50358">MRLAKTSEPDKPGAFSMSAPKILIIENEKILAVYIRKSLQKLGYTVFDILDSTEEAIKRVTETNPSLVLIDICLTGTVSSVQVADIIQNTFQIPVLFITDYSEHSRLNHNKFKEPFNYIIKPFSEKDLQIAVEIALYKHKIHKKLQAEQQRLLSIINSMGCAVVVTDINACIQIMNPEAQILTGWQENEVLGKYLVEVLTLVNKDTGENINDLVTQVIETNTVFRLPDNCILVTKEGTEIAIGDSVAPIRDNFGKVTGAVLILQNITHRKQTEAQLLHNAFYDGLTALPNRILFLDRLKQALEHCKRRQNYHFAVLFLDLDGFKGINDRFGHGMGDDFLVAIARRLESCLRSGDTVARFGGDEFAVLLEDIKDVSDAINVARRIQETLRLPIYLNGYQLLTTASIGIALSSNGYEEPRNLLRDADTAMYRAKEQGKANYIIFDERQN</sequence>
<dbReference type="EMBL" id="RSCJ01000005">
    <property type="protein sequence ID" value="RUR84047.1"/>
    <property type="molecule type" value="Genomic_DNA"/>
</dbReference>
<dbReference type="InterPro" id="IPR013767">
    <property type="entry name" value="PAS_fold"/>
</dbReference>
<dbReference type="PANTHER" id="PTHR44757">
    <property type="entry name" value="DIGUANYLATE CYCLASE DGCP"/>
    <property type="match status" value="1"/>
</dbReference>
<gene>
    <name evidence="6" type="ORF">PCC6912_16410</name>
</gene>
<dbReference type="InterPro" id="IPR029787">
    <property type="entry name" value="Nucleotide_cyclase"/>
</dbReference>
<dbReference type="CDD" id="cd00130">
    <property type="entry name" value="PAS"/>
    <property type="match status" value="1"/>
</dbReference>
<feature type="domain" description="GGDEF" evidence="5">
    <location>
        <begin position="311"/>
        <end position="444"/>
    </location>
</feature>
<dbReference type="Pfam" id="PF00072">
    <property type="entry name" value="Response_reg"/>
    <property type="match status" value="1"/>
</dbReference>
<keyword evidence="7" id="KW-1185">Reference proteome</keyword>
<dbReference type="NCBIfam" id="TIGR00254">
    <property type="entry name" value="GGDEF"/>
    <property type="match status" value="1"/>
</dbReference>
<dbReference type="Gene3D" id="3.40.50.2300">
    <property type="match status" value="1"/>
</dbReference>
<proteinExistence type="predicted"/>
<dbReference type="PROSITE" id="PS50112">
    <property type="entry name" value="PAS"/>
    <property type="match status" value="1"/>
</dbReference>
<reference evidence="6 7" key="1">
    <citation type="journal article" date="2019" name="Genome Biol. Evol.">
        <title>Day and night: Metabolic profiles and evolutionary relationships of six axenic non-marine cyanobacteria.</title>
        <authorList>
            <person name="Will S.E."/>
            <person name="Henke P."/>
            <person name="Boedeker C."/>
            <person name="Huang S."/>
            <person name="Brinkmann H."/>
            <person name="Rohde M."/>
            <person name="Jarek M."/>
            <person name="Friedl T."/>
            <person name="Seufert S."/>
            <person name="Schumacher M."/>
            <person name="Overmann J."/>
            <person name="Neumann-Schaal M."/>
            <person name="Petersen J."/>
        </authorList>
    </citation>
    <scope>NUCLEOTIDE SEQUENCE [LARGE SCALE GENOMIC DNA]</scope>
    <source>
        <strain evidence="6 7">PCC 6912</strain>
    </source>
</reference>
<keyword evidence="1" id="KW-0597">Phosphoprotein</keyword>
<dbReference type="SMART" id="SM00267">
    <property type="entry name" value="GGDEF"/>
    <property type="match status" value="1"/>
</dbReference>
<name>A0A3S1ALM1_CHLFR</name>
<dbReference type="InterPro" id="IPR000160">
    <property type="entry name" value="GGDEF_dom"/>
</dbReference>
<dbReference type="GO" id="GO:0006355">
    <property type="term" value="P:regulation of DNA-templated transcription"/>
    <property type="evidence" value="ECO:0007669"/>
    <property type="project" value="InterPro"/>
</dbReference>
<dbReference type="FunFam" id="3.30.70.270:FF:000001">
    <property type="entry name" value="Diguanylate cyclase domain protein"/>
    <property type="match status" value="1"/>
</dbReference>
<dbReference type="InterPro" id="IPR000700">
    <property type="entry name" value="PAS-assoc_C"/>
</dbReference>
<dbReference type="GO" id="GO:0000160">
    <property type="term" value="P:phosphorelay signal transduction system"/>
    <property type="evidence" value="ECO:0007669"/>
    <property type="project" value="InterPro"/>
</dbReference>
<evidence type="ECO:0000259" key="2">
    <source>
        <dbReference type="PROSITE" id="PS50110"/>
    </source>
</evidence>
<dbReference type="SMART" id="SM00448">
    <property type="entry name" value="REC"/>
    <property type="match status" value="1"/>
</dbReference>
<evidence type="ECO:0008006" key="8">
    <source>
        <dbReference type="Google" id="ProtNLM"/>
    </source>
</evidence>
<dbReference type="InterPro" id="IPR001789">
    <property type="entry name" value="Sig_transdc_resp-reg_receiver"/>
</dbReference>
<dbReference type="InterPro" id="IPR043128">
    <property type="entry name" value="Rev_trsase/Diguanyl_cyclase"/>
</dbReference>
<accession>A0A3S1ALM1</accession>
<dbReference type="PROSITE" id="PS50110">
    <property type="entry name" value="RESPONSE_REGULATORY"/>
    <property type="match status" value="1"/>
</dbReference>
<dbReference type="NCBIfam" id="TIGR00229">
    <property type="entry name" value="sensory_box"/>
    <property type="match status" value="1"/>
</dbReference>
<dbReference type="SUPFAM" id="SSF52172">
    <property type="entry name" value="CheY-like"/>
    <property type="match status" value="1"/>
</dbReference>
<organism evidence="6 7">
    <name type="scientific">Chlorogloeopsis fritschii PCC 6912</name>
    <dbReference type="NCBI Taxonomy" id="211165"/>
    <lineage>
        <taxon>Bacteria</taxon>
        <taxon>Bacillati</taxon>
        <taxon>Cyanobacteriota</taxon>
        <taxon>Cyanophyceae</taxon>
        <taxon>Nostocales</taxon>
        <taxon>Chlorogloeopsidaceae</taxon>
        <taxon>Chlorogloeopsis</taxon>
    </lineage>
</organism>
<evidence type="ECO:0000313" key="6">
    <source>
        <dbReference type="EMBL" id="RUR84047.1"/>
    </source>
</evidence>
<dbReference type="SUPFAM" id="SSF55785">
    <property type="entry name" value="PYP-like sensor domain (PAS domain)"/>
    <property type="match status" value="1"/>
</dbReference>
<dbReference type="OrthoDB" id="543801at2"/>
<evidence type="ECO:0000259" key="5">
    <source>
        <dbReference type="PROSITE" id="PS50887"/>
    </source>
</evidence>
<dbReference type="InterPro" id="IPR000014">
    <property type="entry name" value="PAS"/>
</dbReference>
<feature type="domain" description="PAS" evidence="3">
    <location>
        <begin position="148"/>
        <end position="221"/>
    </location>
</feature>
<dbReference type="Proteomes" id="UP000268857">
    <property type="component" value="Unassembled WGS sequence"/>
</dbReference>
<protein>
    <recommendedName>
        <fullName evidence="8">REC domain-containing diguanylate cyclase</fullName>
    </recommendedName>
</protein>
<dbReference type="STRING" id="211165.GCA_000317285_00898"/>
<dbReference type="PROSITE" id="PS50113">
    <property type="entry name" value="PAC"/>
    <property type="match status" value="1"/>
</dbReference>
<evidence type="ECO:0000259" key="3">
    <source>
        <dbReference type="PROSITE" id="PS50112"/>
    </source>
</evidence>
<dbReference type="InterPro" id="IPR035965">
    <property type="entry name" value="PAS-like_dom_sf"/>
</dbReference>
<feature type="domain" description="Response regulatory" evidence="2">
    <location>
        <begin position="21"/>
        <end position="136"/>
    </location>
</feature>
<dbReference type="SUPFAM" id="SSF55073">
    <property type="entry name" value="Nucleotide cyclase"/>
    <property type="match status" value="1"/>
</dbReference>
<evidence type="ECO:0000256" key="1">
    <source>
        <dbReference type="PROSITE-ProRule" id="PRU00169"/>
    </source>
</evidence>
<feature type="domain" description="PAC" evidence="4">
    <location>
        <begin position="220"/>
        <end position="278"/>
    </location>
</feature>
<dbReference type="Gene3D" id="3.30.70.270">
    <property type="match status" value="1"/>
</dbReference>
<dbReference type="Pfam" id="PF00990">
    <property type="entry name" value="GGDEF"/>
    <property type="match status" value="1"/>
</dbReference>
<feature type="modified residue" description="4-aspartylphosphate" evidence="1">
    <location>
        <position position="71"/>
    </location>
</feature>
<dbReference type="PROSITE" id="PS50887">
    <property type="entry name" value="GGDEF"/>
    <property type="match status" value="1"/>
</dbReference>
<dbReference type="SMART" id="SM00091">
    <property type="entry name" value="PAS"/>
    <property type="match status" value="1"/>
</dbReference>
<dbReference type="PANTHER" id="PTHR44757:SF2">
    <property type="entry name" value="BIOFILM ARCHITECTURE MAINTENANCE PROTEIN MBAA"/>
    <property type="match status" value="1"/>
</dbReference>
<dbReference type="AlphaFoldDB" id="A0A3S1ALM1"/>
<dbReference type="InterPro" id="IPR011006">
    <property type="entry name" value="CheY-like_superfamily"/>
</dbReference>
<dbReference type="Gene3D" id="3.30.450.20">
    <property type="entry name" value="PAS domain"/>
    <property type="match status" value="1"/>
</dbReference>